<accession>A0A164X9Q0</accession>
<keyword evidence="2" id="KW-1185">Reference proteome</keyword>
<name>A0A164X9Q0_9AGAM</name>
<dbReference type="EMBL" id="KV419400">
    <property type="protein sequence ID" value="KZS95758.1"/>
    <property type="molecule type" value="Genomic_DNA"/>
</dbReference>
<protein>
    <submittedName>
        <fullName evidence="1">Uncharacterized protein</fullName>
    </submittedName>
</protein>
<proteinExistence type="predicted"/>
<dbReference type="AlphaFoldDB" id="A0A164X9Q0"/>
<evidence type="ECO:0000313" key="1">
    <source>
        <dbReference type="EMBL" id="KZS95758.1"/>
    </source>
</evidence>
<sequence>MSSLSGSYLNLTQRLMPNMPNFWRPGCLLVLFGRLRLFHVSGFGCNKTVRGLRNPASANAGTCHPIISRCVIKAKALVFVGSPLIGVIYVCVCGNTVTVSPPIVQVHETKAGTARRMLPVQFIPDGWMVLTGPLM</sequence>
<gene>
    <name evidence="1" type="ORF">SISNIDRAFT_325654</name>
</gene>
<reference evidence="1 2" key="1">
    <citation type="journal article" date="2016" name="Mol. Biol. Evol.">
        <title>Comparative Genomics of Early-Diverging Mushroom-Forming Fungi Provides Insights into the Origins of Lignocellulose Decay Capabilities.</title>
        <authorList>
            <person name="Nagy L.G."/>
            <person name="Riley R."/>
            <person name="Tritt A."/>
            <person name="Adam C."/>
            <person name="Daum C."/>
            <person name="Floudas D."/>
            <person name="Sun H."/>
            <person name="Yadav J.S."/>
            <person name="Pangilinan J."/>
            <person name="Larsson K.H."/>
            <person name="Matsuura K."/>
            <person name="Barry K."/>
            <person name="Labutti K."/>
            <person name="Kuo R."/>
            <person name="Ohm R.A."/>
            <person name="Bhattacharya S.S."/>
            <person name="Shirouzu T."/>
            <person name="Yoshinaga Y."/>
            <person name="Martin F.M."/>
            <person name="Grigoriev I.V."/>
            <person name="Hibbett D.S."/>
        </authorList>
    </citation>
    <scope>NUCLEOTIDE SEQUENCE [LARGE SCALE GENOMIC DNA]</scope>
    <source>
        <strain evidence="1 2">HHB9708</strain>
    </source>
</reference>
<organism evidence="1 2">
    <name type="scientific">Sistotremastrum niveocremeum HHB9708</name>
    <dbReference type="NCBI Taxonomy" id="1314777"/>
    <lineage>
        <taxon>Eukaryota</taxon>
        <taxon>Fungi</taxon>
        <taxon>Dikarya</taxon>
        <taxon>Basidiomycota</taxon>
        <taxon>Agaricomycotina</taxon>
        <taxon>Agaricomycetes</taxon>
        <taxon>Sistotremastrales</taxon>
        <taxon>Sistotremastraceae</taxon>
        <taxon>Sertulicium</taxon>
        <taxon>Sertulicium niveocremeum</taxon>
    </lineage>
</organism>
<dbReference type="Proteomes" id="UP000076722">
    <property type="component" value="Unassembled WGS sequence"/>
</dbReference>
<evidence type="ECO:0000313" key="2">
    <source>
        <dbReference type="Proteomes" id="UP000076722"/>
    </source>
</evidence>